<dbReference type="InterPro" id="IPR042086">
    <property type="entry name" value="MeTrfase_capping"/>
</dbReference>
<dbReference type="InterPro" id="IPR029063">
    <property type="entry name" value="SAM-dependent_MTases_sf"/>
</dbReference>
<dbReference type="OrthoDB" id="465670at2"/>
<dbReference type="GO" id="GO:0032259">
    <property type="term" value="P:methylation"/>
    <property type="evidence" value="ECO:0007669"/>
    <property type="project" value="UniProtKB-KW"/>
</dbReference>
<dbReference type="InterPro" id="IPR005299">
    <property type="entry name" value="MeTrfase_7"/>
</dbReference>
<dbReference type="Gene3D" id="3.40.50.150">
    <property type="entry name" value="Vaccinia Virus protein VP39"/>
    <property type="match status" value="1"/>
</dbReference>
<dbReference type="RefSeq" id="WP_113887400.1">
    <property type="nucleotide sequence ID" value="NZ_QNRK01000001.1"/>
</dbReference>
<keyword evidence="2" id="KW-0460">Magnesium</keyword>
<dbReference type="AlphaFoldDB" id="A0A366FV25"/>
<protein>
    <submittedName>
        <fullName evidence="3">S-adenosylmethionine-dependent carboxyl methyltransferase</fullName>
    </submittedName>
</protein>
<dbReference type="GO" id="GO:0008168">
    <property type="term" value="F:methyltransferase activity"/>
    <property type="evidence" value="ECO:0007669"/>
    <property type="project" value="UniProtKB-KW"/>
</dbReference>
<dbReference type="EMBL" id="QNRK01000001">
    <property type="protein sequence ID" value="RBP18361.1"/>
    <property type="molecule type" value="Genomic_DNA"/>
</dbReference>
<organism evidence="3 4">
    <name type="scientific">Roseiarcus fermentans</name>
    <dbReference type="NCBI Taxonomy" id="1473586"/>
    <lineage>
        <taxon>Bacteria</taxon>
        <taxon>Pseudomonadati</taxon>
        <taxon>Pseudomonadota</taxon>
        <taxon>Alphaproteobacteria</taxon>
        <taxon>Hyphomicrobiales</taxon>
        <taxon>Roseiarcaceae</taxon>
        <taxon>Roseiarcus</taxon>
    </lineage>
</organism>
<keyword evidence="3" id="KW-0489">Methyltransferase</keyword>
<evidence type="ECO:0000313" key="3">
    <source>
        <dbReference type="EMBL" id="RBP18361.1"/>
    </source>
</evidence>
<sequence>MGETPAAVQPMEGHGAYNRGSRLQAAGLVPAIALFEEAARAASLAETIVIVDYGASEGRNSLAPIAGALRALRARVGAARAINVVHTDLPGNDFSALFETLNNDPQSYLKEDPAAFACAVGRSYFEQLLPDASVTLGWSSWAIQWLSRVPAPIPDQVQVACSRDADARVAFARQAAEDWRAFLLRRGRELRAGGRLVVLTMATDDDGRFGYAPLLDALYATLVGMAGDGFLAAEELRRMAIPTVGRGRAEFVEPFAADGHLAGLALERLEIFEGEDRFWQDYQRTGDAVTFGAQWARFSRASVFPTLAAALHPAGDAGRIADFCNRLEAGMARRLAAAPERMTIPLAKLALVKADAPARS</sequence>
<keyword evidence="3" id="KW-0808">Transferase</keyword>
<evidence type="ECO:0000256" key="1">
    <source>
        <dbReference type="ARBA" id="ARBA00022723"/>
    </source>
</evidence>
<gene>
    <name evidence="3" type="ORF">DFR50_101307</name>
</gene>
<evidence type="ECO:0000256" key="2">
    <source>
        <dbReference type="ARBA" id="ARBA00022842"/>
    </source>
</evidence>
<keyword evidence="1" id="KW-0479">Metal-binding</keyword>
<name>A0A366FV25_9HYPH</name>
<accession>A0A366FV25</accession>
<dbReference type="GO" id="GO:0046872">
    <property type="term" value="F:metal ion binding"/>
    <property type="evidence" value="ECO:0007669"/>
    <property type="project" value="UniProtKB-KW"/>
</dbReference>
<keyword evidence="4" id="KW-1185">Reference proteome</keyword>
<dbReference type="Gene3D" id="1.10.1200.270">
    <property type="entry name" value="Methyltransferase, alpha-helical capping domain"/>
    <property type="match status" value="1"/>
</dbReference>
<comment type="caution">
    <text evidence="3">The sequence shown here is derived from an EMBL/GenBank/DDBJ whole genome shotgun (WGS) entry which is preliminary data.</text>
</comment>
<dbReference type="Proteomes" id="UP000253529">
    <property type="component" value="Unassembled WGS sequence"/>
</dbReference>
<proteinExistence type="predicted"/>
<dbReference type="Pfam" id="PF03492">
    <property type="entry name" value="Methyltransf_7"/>
    <property type="match status" value="1"/>
</dbReference>
<evidence type="ECO:0000313" key="4">
    <source>
        <dbReference type="Proteomes" id="UP000253529"/>
    </source>
</evidence>
<dbReference type="PANTHER" id="PTHR31009">
    <property type="entry name" value="S-ADENOSYL-L-METHIONINE:CARBOXYL METHYLTRANSFERASE FAMILY PROTEIN"/>
    <property type="match status" value="1"/>
</dbReference>
<reference evidence="3 4" key="1">
    <citation type="submission" date="2018-06" db="EMBL/GenBank/DDBJ databases">
        <title>Genomic Encyclopedia of Type Strains, Phase IV (KMG-IV): sequencing the most valuable type-strain genomes for metagenomic binning, comparative biology and taxonomic classification.</title>
        <authorList>
            <person name="Goeker M."/>
        </authorList>
    </citation>
    <scope>NUCLEOTIDE SEQUENCE [LARGE SCALE GENOMIC DNA]</scope>
    <source>
        <strain evidence="3 4">DSM 24875</strain>
    </source>
</reference>
<dbReference type="SUPFAM" id="SSF53335">
    <property type="entry name" value="S-adenosyl-L-methionine-dependent methyltransferases"/>
    <property type="match status" value="1"/>
</dbReference>